<keyword evidence="1" id="KW-0812">Transmembrane</keyword>
<gene>
    <name evidence="2" type="ORF">DX873_18285</name>
</gene>
<organism evidence="2 3">
    <name type="scientific">Flagellimonas nanhaiensis</name>
    <dbReference type="NCBI Taxonomy" id="2292706"/>
    <lineage>
        <taxon>Bacteria</taxon>
        <taxon>Pseudomonadati</taxon>
        <taxon>Bacteroidota</taxon>
        <taxon>Flavobacteriia</taxon>
        <taxon>Flavobacteriales</taxon>
        <taxon>Flavobacteriaceae</taxon>
        <taxon>Flagellimonas</taxon>
    </lineage>
</organism>
<dbReference type="RefSeq" id="WP_116185936.1">
    <property type="nucleotide sequence ID" value="NZ_QTJX01000008.1"/>
</dbReference>
<protein>
    <submittedName>
        <fullName evidence="2">Uncharacterized protein</fullName>
    </submittedName>
</protein>
<dbReference type="EMBL" id="QTJX01000008">
    <property type="protein sequence ID" value="RDY57667.1"/>
    <property type="molecule type" value="Genomic_DNA"/>
</dbReference>
<comment type="caution">
    <text evidence="2">The sequence shown here is derived from an EMBL/GenBank/DDBJ whole genome shotgun (WGS) entry which is preliminary data.</text>
</comment>
<evidence type="ECO:0000256" key="1">
    <source>
        <dbReference type="SAM" id="Phobius"/>
    </source>
</evidence>
<keyword evidence="3" id="KW-1185">Reference proteome</keyword>
<sequence length="135" mass="15400">MKDNEHLEKLMDEILQDAPLEQPPHDFTHSVIKRIEEERVAALSYRPIMPKWAIVTIVIVLVILASWGIFGGDLASISEPRYAKLVSLMDSWFSESLPVVKFSNKTVYTVLVIAVMILIQTTALKRLFDRRFTSA</sequence>
<dbReference type="AlphaFoldDB" id="A0A371JL27"/>
<name>A0A371JL27_9FLAO</name>
<reference evidence="2 3" key="1">
    <citation type="submission" date="2018-08" db="EMBL/GenBank/DDBJ databases">
        <title>Muricauda nanhaiensis sp. nov., isolated from seawater of the South China Sea.</title>
        <authorList>
            <person name="Dang Y."/>
        </authorList>
    </citation>
    <scope>NUCLEOTIDE SEQUENCE [LARGE SCALE GENOMIC DNA]</scope>
    <source>
        <strain evidence="2 3">SM1704</strain>
    </source>
</reference>
<keyword evidence="1" id="KW-1133">Transmembrane helix</keyword>
<proteinExistence type="predicted"/>
<dbReference type="Proteomes" id="UP000261828">
    <property type="component" value="Unassembled WGS sequence"/>
</dbReference>
<evidence type="ECO:0000313" key="3">
    <source>
        <dbReference type="Proteomes" id="UP000261828"/>
    </source>
</evidence>
<feature type="transmembrane region" description="Helical" evidence="1">
    <location>
        <begin position="106"/>
        <end position="124"/>
    </location>
</feature>
<keyword evidence="1" id="KW-0472">Membrane</keyword>
<feature type="transmembrane region" description="Helical" evidence="1">
    <location>
        <begin position="52"/>
        <end position="70"/>
    </location>
</feature>
<dbReference type="OrthoDB" id="1442507at2"/>
<accession>A0A371JL27</accession>
<evidence type="ECO:0000313" key="2">
    <source>
        <dbReference type="EMBL" id="RDY57667.1"/>
    </source>
</evidence>